<feature type="signal peptide" evidence="8">
    <location>
        <begin position="1"/>
        <end position="26"/>
    </location>
</feature>
<dbReference type="Proteomes" id="UP000023152">
    <property type="component" value="Unassembled WGS sequence"/>
</dbReference>
<dbReference type="PANTHER" id="PTHR10889">
    <property type="entry name" value="DEOXYRIBOSE-PHOSPHATE ALDOLASE"/>
    <property type="match status" value="1"/>
</dbReference>
<evidence type="ECO:0000256" key="2">
    <source>
        <dbReference type="ARBA" id="ARBA00012515"/>
    </source>
</evidence>
<dbReference type="PANTHER" id="PTHR10889:SF1">
    <property type="entry name" value="DEOXYRIBOSE-PHOSPHATE ALDOLASE"/>
    <property type="match status" value="1"/>
</dbReference>
<dbReference type="UniPathway" id="UPA00002">
    <property type="reaction ID" value="UER00468"/>
</dbReference>
<evidence type="ECO:0000256" key="1">
    <source>
        <dbReference type="ARBA" id="ARBA00010936"/>
    </source>
</evidence>
<dbReference type="GO" id="GO:0004139">
    <property type="term" value="F:deoxyribose-phosphate aldolase activity"/>
    <property type="evidence" value="ECO:0007669"/>
    <property type="project" value="UniProtKB-EC"/>
</dbReference>
<dbReference type="GO" id="GO:0005737">
    <property type="term" value="C:cytoplasm"/>
    <property type="evidence" value="ECO:0007669"/>
    <property type="project" value="InterPro"/>
</dbReference>
<name>X6L780_RETFI</name>
<keyword evidence="8" id="KW-0732">Signal</keyword>
<dbReference type="HAMAP" id="MF_00114">
    <property type="entry name" value="DeoC_type1"/>
    <property type="match status" value="1"/>
</dbReference>
<dbReference type="CDD" id="cd00959">
    <property type="entry name" value="DeoC"/>
    <property type="match status" value="1"/>
</dbReference>
<proteinExistence type="inferred from homology"/>
<dbReference type="GO" id="GO:0016052">
    <property type="term" value="P:carbohydrate catabolic process"/>
    <property type="evidence" value="ECO:0007669"/>
    <property type="project" value="TreeGrafter"/>
</dbReference>
<dbReference type="OMA" id="EGPRMRN"/>
<evidence type="ECO:0000256" key="8">
    <source>
        <dbReference type="SAM" id="SignalP"/>
    </source>
</evidence>
<comment type="similarity">
    <text evidence="1">Belongs to the DeoC/FbaB aldolase family. DeoC type 1 subfamily.</text>
</comment>
<keyword evidence="4" id="KW-0456">Lyase</keyword>
<evidence type="ECO:0000256" key="3">
    <source>
        <dbReference type="ARBA" id="ARBA00022490"/>
    </source>
</evidence>
<accession>X6L780</accession>
<evidence type="ECO:0000256" key="4">
    <source>
        <dbReference type="ARBA" id="ARBA00023239"/>
    </source>
</evidence>
<dbReference type="InterPro" id="IPR013785">
    <property type="entry name" value="Aldolase_TIM"/>
</dbReference>
<reference evidence="9 10" key="1">
    <citation type="journal article" date="2013" name="Curr. Biol.">
        <title>The Genome of the Foraminiferan Reticulomyxa filosa.</title>
        <authorList>
            <person name="Glockner G."/>
            <person name="Hulsmann N."/>
            <person name="Schleicher M."/>
            <person name="Noegel A.A."/>
            <person name="Eichinger L."/>
            <person name="Gallinger C."/>
            <person name="Pawlowski J."/>
            <person name="Sierra R."/>
            <person name="Euteneuer U."/>
            <person name="Pillet L."/>
            <person name="Moustafa A."/>
            <person name="Platzer M."/>
            <person name="Groth M."/>
            <person name="Szafranski K."/>
            <person name="Schliwa M."/>
        </authorList>
    </citation>
    <scope>NUCLEOTIDE SEQUENCE [LARGE SCALE GENOMIC DNA]</scope>
</reference>
<dbReference type="InterPro" id="IPR028581">
    <property type="entry name" value="DeoC_typeI"/>
</dbReference>
<organism evidence="9 10">
    <name type="scientific">Reticulomyxa filosa</name>
    <dbReference type="NCBI Taxonomy" id="46433"/>
    <lineage>
        <taxon>Eukaryota</taxon>
        <taxon>Sar</taxon>
        <taxon>Rhizaria</taxon>
        <taxon>Retaria</taxon>
        <taxon>Foraminifera</taxon>
        <taxon>Monothalamids</taxon>
        <taxon>Reticulomyxidae</taxon>
        <taxon>Reticulomyxa</taxon>
    </lineage>
</organism>
<dbReference type="EMBL" id="ASPP01049252">
    <property type="protein sequence ID" value="ETN97582.1"/>
    <property type="molecule type" value="Genomic_DNA"/>
</dbReference>
<dbReference type="Gene3D" id="3.20.20.70">
    <property type="entry name" value="Aldolase class I"/>
    <property type="match status" value="2"/>
</dbReference>
<evidence type="ECO:0000256" key="5">
    <source>
        <dbReference type="ARBA" id="ARBA00023270"/>
    </source>
</evidence>
<protein>
    <recommendedName>
        <fullName evidence="2">deoxyribose-phosphate aldolase</fullName>
        <ecNumber evidence="2">4.1.2.4</ecNumber>
    </recommendedName>
    <alternativeName>
        <fullName evidence="6">2-deoxy-D-ribose 5-phosphate aldolase</fullName>
    </alternativeName>
</protein>
<dbReference type="SMART" id="SM01133">
    <property type="entry name" value="DeoC"/>
    <property type="match status" value="1"/>
</dbReference>
<keyword evidence="3" id="KW-0963">Cytoplasm</keyword>
<evidence type="ECO:0000313" key="9">
    <source>
        <dbReference type="EMBL" id="ETN97582.1"/>
    </source>
</evidence>
<sequence length="360" mass="39724">MRRFNRRVFTLPVPLTAFSLFGFGKGSTTSNDDSSQTSTKQHSTSRIGLPRYIDHTALKPETTQSEIAKLCNEAKEYGFASVCINPYHIPYASDLLRTSQNVKLCTVIELCFIKKMLKKGFPLGANSTFTKCCETIESILNGANEIDFVTNVGMIKSNEWDKVAIDMTCVVLASKYTYQWVQSKKSELNRTEVSVIAHYIISTVEELRKTGKAKKVDKNWAKFDDLTNFVQSYNFDTDTKSKKETCLVKVILETCLLTDAEIVRACQVAVQSKCDFVKTSTGFSSSGATASHVSLMRATVDTEAKKLGFKAGTIKVKASGGIRNAVQANEMIKAGADRIGASKGVEIVQEDLKTQSKKTS</sequence>
<dbReference type="AlphaFoldDB" id="X6L780"/>
<dbReference type="SUPFAM" id="SSF51569">
    <property type="entry name" value="Aldolase"/>
    <property type="match status" value="1"/>
</dbReference>
<dbReference type="GO" id="GO:0009264">
    <property type="term" value="P:deoxyribonucleotide catabolic process"/>
    <property type="evidence" value="ECO:0007669"/>
    <property type="project" value="InterPro"/>
</dbReference>
<comment type="caution">
    <text evidence="9">The sequence shown here is derived from an EMBL/GenBank/DDBJ whole genome shotgun (WGS) entry which is preliminary data.</text>
</comment>
<gene>
    <name evidence="9" type="ORF">RFI_39947</name>
</gene>
<dbReference type="EC" id="4.1.2.4" evidence="2"/>
<dbReference type="GO" id="GO:0046386">
    <property type="term" value="P:deoxyribose phosphate catabolic process"/>
    <property type="evidence" value="ECO:0007669"/>
    <property type="project" value="UniProtKB-UniPathway"/>
</dbReference>
<comment type="catalytic activity">
    <reaction evidence="7">
        <text>2-deoxy-D-ribose 5-phosphate = D-glyceraldehyde 3-phosphate + acetaldehyde</text>
        <dbReference type="Rhea" id="RHEA:12821"/>
        <dbReference type="ChEBI" id="CHEBI:15343"/>
        <dbReference type="ChEBI" id="CHEBI:59776"/>
        <dbReference type="ChEBI" id="CHEBI:62877"/>
        <dbReference type="EC" id="4.1.2.4"/>
    </reaction>
</comment>
<dbReference type="InterPro" id="IPR011343">
    <property type="entry name" value="DeoC"/>
</dbReference>
<dbReference type="OrthoDB" id="70823at2759"/>
<feature type="chain" id="PRO_5004974534" description="deoxyribose-phosphate aldolase" evidence="8">
    <location>
        <begin position="27"/>
        <end position="360"/>
    </location>
</feature>
<evidence type="ECO:0000313" key="10">
    <source>
        <dbReference type="Proteomes" id="UP000023152"/>
    </source>
</evidence>
<evidence type="ECO:0000256" key="7">
    <source>
        <dbReference type="ARBA" id="ARBA00048791"/>
    </source>
</evidence>
<keyword evidence="5" id="KW-0704">Schiff base</keyword>
<evidence type="ECO:0000256" key="6">
    <source>
        <dbReference type="ARBA" id="ARBA00032755"/>
    </source>
</evidence>
<keyword evidence="10" id="KW-1185">Reference proteome</keyword>
<dbReference type="InterPro" id="IPR002915">
    <property type="entry name" value="DeoC/FbaB/LacD_aldolase"/>
</dbReference>